<dbReference type="Pfam" id="PF00153">
    <property type="entry name" value="Mito_carr"/>
    <property type="match status" value="1"/>
</dbReference>
<dbReference type="GO" id="GO:0005741">
    <property type="term" value="C:mitochondrial outer membrane"/>
    <property type="evidence" value="ECO:0007669"/>
    <property type="project" value="UniProtKB-SubCell"/>
</dbReference>
<evidence type="ECO:0000313" key="13">
    <source>
        <dbReference type="EMBL" id="JAT21867.1"/>
    </source>
</evidence>
<evidence type="ECO:0008006" key="14">
    <source>
        <dbReference type="Google" id="ProtNLM"/>
    </source>
</evidence>
<evidence type="ECO:0000256" key="10">
    <source>
        <dbReference type="PROSITE-ProRule" id="PRU00282"/>
    </source>
</evidence>
<sequence length="337" mass="38952">MEPLSLTKIKNQCCRCMQFCKSFMTVHQVEIIMYTADILVSHPFIVLRRQCQVRSDSEEYHITPLSLMPIVATLVHRKGFKVLFKGLFSIMVLRGVQLGIEQILSRLTSWPSKLPPTWYINKDWLLHFLLKSSTFIITAPIYSASVINTVAVSGDFTSRKFLTFQKYDYPLSFWHTMFQTALFGIVKYAFRQATLSLIAAMLYLNHCFDETERDACQSVEGGIRLQDRQDIFLKASVMSYLSAEILFYPLETVVHRLILQGTRTFTNDLDCGSAVVQILSAHNGFVDCYDNITWLEGKLGLYKGFGALLMQAFLYHYCIKFVSFVWHYIKKYKKTFS</sequence>
<dbReference type="AlphaFoldDB" id="A0A1B6LDV1"/>
<reference evidence="13" key="1">
    <citation type="submission" date="2015-11" db="EMBL/GenBank/DDBJ databases">
        <title>De novo transcriptome assembly of four potential Pierce s Disease insect vectors from Arizona vineyards.</title>
        <authorList>
            <person name="Tassone E.E."/>
        </authorList>
    </citation>
    <scope>NUCLEOTIDE SEQUENCE</scope>
</reference>
<dbReference type="SUPFAM" id="SSF103506">
    <property type="entry name" value="Mitochondrial carrier"/>
    <property type="match status" value="1"/>
</dbReference>
<keyword evidence="4 10" id="KW-0812">Transmembrane</keyword>
<evidence type="ECO:0000256" key="7">
    <source>
        <dbReference type="ARBA" id="ARBA00022989"/>
    </source>
</evidence>
<feature type="repeat" description="Solcar" evidence="10">
    <location>
        <begin position="230"/>
        <end position="330"/>
    </location>
</feature>
<evidence type="ECO:0000256" key="4">
    <source>
        <dbReference type="ARBA" id="ARBA00022692"/>
    </source>
</evidence>
<evidence type="ECO:0000256" key="1">
    <source>
        <dbReference type="ARBA" id="ARBA00004374"/>
    </source>
</evidence>
<dbReference type="GO" id="GO:0090149">
    <property type="term" value="P:mitochondrial membrane fission"/>
    <property type="evidence" value="ECO:0007669"/>
    <property type="project" value="InterPro"/>
</dbReference>
<organism evidence="13">
    <name type="scientific">Graphocephala atropunctata</name>
    <dbReference type="NCBI Taxonomy" id="36148"/>
    <lineage>
        <taxon>Eukaryota</taxon>
        <taxon>Metazoa</taxon>
        <taxon>Ecdysozoa</taxon>
        <taxon>Arthropoda</taxon>
        <taxon>Hexapoda</taxon>
        <taxon>Insecta</taxon>
        <taxon>Pterygota</taxon>
        <taxon>Neoptera</taxon>
        <taxon>Paraneoptera</taxon>
        <taxon>Hemiptera</taxon>
        <taxon>Auchenorrhyncha</taxon>
        <taxon>Membracoidea</taxon>
        <taxon>Cicadellidae</taxon>
        <taxon>Cicadellinae</taxon>
        <taxon>Cicadellini</taxon>
        <taxon>Graphocephala</taxon>
    </lineage>
</organism>
<name>A0A1B6LDV1_9HEMI</name>
<dbReference type="InterPro" id="IPR023395">
    <property type="entry name" value="MCP_dom_sf"/>
</dbReference>
<protein>
    <recommendedName>
        <fullName evidence="14">Solute carrier family 25 member 46</fullName>
    </recommendedName>
</protein>
<comment type="similarity">
    <text evidence="2 11">Belongs to the mitochondrial carrier (TC 2.A.29) family.</text>
</comment>
<comment type="subcellular location">
    <subcellularLocation>
        <location evidence="1">Mitochondrion outer membrane</location>
        <topology evidence="1">Multi-pass membrane protein</topology>
    </subcellularLocation>
</comment>
<evidence type="ECO:0000256" key="3">
    <source>
        <dbReference type="ARBA" id="ARBA00022448"/>
    </source>
</evidence>
<feature type="transmembrane region" description="Helical" evidence="12">
    <location>
        <begin position="308"/>
        <end position="329"/>
    </location>
</feature>
<evidence type="ECO:0000256" key="8">
    <source>
        <dbReference type="ARBA" id="ARBA00023128"/>
    </source>
</evidence>
<evidence type="ECO:0000256" key="11">
    <source>
        <dbReference type="RuleBase" id="RU000488"/>
    </source>
</evidence>
<accession>A0A1B6LDV1</accession>
<evidence type="ECO:0000256" key="12">
    <source>
        <dbReference type="SAM" id="Phobius"/>
    </source>
</evidence>
<proteinExistence type="inferred from homology"/>
<evidence type="ECO:0000256" key="6">
    <source>
        <dbReference type="ARBA" id="ARBA00022787"/>
    </source>
</evidence>
<gene>
    <name evidence="13" type="ORF">g.52745</name>
</gene>
<dbReference type="EMBL" id="GEBQ01018110">
    <property type="protein sequence ID" value="JAT21867.1"/>
    <property type="molecule type" value="Transcribed_RNA"/>
</dbReference>
<dbReference type="InterPro" id="IPR039158">
    <property type="entry name" value="SLC25A46"/>
</dbReference>
<dbReference type="PROSITE" id="PS50920">
    <property type="entry name" value="SOLCAR"/>
    <property type="match status" value="1"/>
</dbReference>
<dbReference type="InterPro" id="IPR018108">
    <property type="entry name" value="MCP_transmembrane"/>
</dbReference>
<dbReference type="PANTHER" id="PTHR21252:SF2">
    <property type="entry name" value="MITOCHONDRIAL OUTER MEMBRANE PROTEIN SLC25A46"/>
    <property type="match status" value="1"/>
</dbReference>
<keyword evidence="3 11" id="KW-0813">Transport</keyword>
<dbReference type="Gene3D" id="1.50.40.10">
    <property type="entry name" value="Mitochondrial carrier domain"/>
    <property type="match status" value="1"/>
</dbReference>
<keyword evidence="6" id="KW-1000">Mitochondrion outer membrane</keyword>
<dbReference type="PANTHER" id="PTHR21252">
    <property type="entry name" value="TB1 PROTEIN-RELATED"/>
    <property type="match status" value="1"/>
</dbReference>
<evidence type="ECO:0000256" key="2">
    <source>
        <dbReference type="ARBA" id="ARBA00006375"/>
    </source>
</evidence>
<keyword evidence="8" id="KW-0496">Mitochondrion</keyword>
<keyword evidence="5" id="KW-0677">Repeat</keyword>
<keyword evidence="7 12" id="KW-1133">Transmembrane helix</keyword>
<keyword evidence="9 10" id="KW-0472">Membrane</keyword>
<evidence type="ECO:0000256" key="5">
    <source>
        <dbReference type="ARBA" id="ARBA00022737"/>
    </source>
</evidence>
<evidence type="ECO:0000256" key="9">
    <source>
        <dbReference type="ARBA" id="ARBA00023136"/>
    </source>
</evidence>